<name>A0A1V0UTG9_9BACL</name>
<evidence type="ECO:0000256" key="3">
    <source>
        <dbReference type="ARBA" id="ARBA00022840"/>
    </source>
</evidence>
<dbReference type="RefSeq" id="WP_083039992.1">
    <property type="nucleotide sequence ID" value="NZ_CP020557.1"/>
</dbReference>
<evidence type="ECO:0000256" key="1">
    <source>
        <dbReference type="ARBA" id="ARBA00022448"/>
    </source>
</evidence>
<dbReference type="SMART" id="SM00382">
    <property type="entry name" value="AAA"/>
    <property type="match status" value="1"/>
</dbReference>
<dbReference type="Proteomes" id="UP000192727">
    <property type="component" value="Chromosome"/>
</dbReference>
<proteinExistence type="predicted"/>
<dbReference type="GO" id="GO:0005524">
    <property type="term" value="F:ATP binding"/>
    <property type="evidence" value="ECO:0007669"/>
    <property type="project" value="UniProtKB-KW"/>
</dbReference>
<dbReference type="InterPro" id="IPR051782">
    <property type="entry name" value="ABC_Transporter_VariousFunc"/>
</dbReference>
<dbReference type="PROSITE" id="PS50893">
    <property type="entry name" value="ABC_TRANSPORTER_2"/>
    <property type="match status" value="1"/>
</dbReference>
<accession>A0A1V0UTG9</accession>
<dbReference type="PANTHER" id="PTHR42939:SF1">
    <property type="entry name" value="ABC TRANSPORTER ATP-BINDING PROTEIN ALBC-RELATED"/>
    <property type="match status" value="1"/>
</dbReference>
<gene>
    <name evidence="5" type="ORF">B7C51_11435</name>
</gene>
<dbReference type="CDD" id="cd03230">
    <property type="entry name" value="ABC_DR_subfamily_A"/>
    <property type="match status" value="1"/>
</dbReference>
<dbReference type="SUPFAM" id="SSF52540">
    <property type="entry name" value="P-loop containing nucleoside triphosphate hydrolases"/>
    <property type="match status" value="1"/>
</dbReference>
<keyword evidence="3" id="KW-0067">ATP-binding</keyword>
<dbReference type="PANTHER" id="PTHR42939">
    <property type="entry name" value="ABC TRANSPORTER ATP-BINDING PROTEIN ALBC-RELATED"/>
    <property type="match status" value="1"/>
</dbReference>
<dbReference type="InterPro" id="IPR003439">
    <property type="entry name" value="ABC_transporter-like_ATP-bd"/>
</dbReference>
<dbReference type="GO" id="GO:0016887">
    <property type="term" value="F:ATP hydrolysis activity"/>
    <property type="evidence" value="ECO:0007669"/>
    <property type="project" value="InterPro"/>
</dbReference>
<evidence type="ECO:0000256" key="2">
    <source>
        <dbReference type="ARBA" id="ARBA00022741"/>
    </source>
</evidence>
<keyword evidence="2" id="KW-0547">Nucleotide-binding</keyword>
<feature type="domain" description="ABC transporter" evidence="4">
    <location>
        <begin position="2"/>
        <end position="224"/>
    </location>
</feature>
<dbReference type="EMBL" id="CP020557">
    <property type="protein sequence ID" value="ARF68292.1"/>
    <property type="molecule type" value="Genomic_DNA"/>
</dbReference>
<evidence type="ECO:0000313" key="5">
    <source>
        <dbReference type="EMBL" id="ARF68292.1"/>
    </source>
</evidence>
<keyword evidence="1" id="KW-0813">Transport</keyword>
<dbReference type="InterPro" id="IPR027417">
    <property type="entry name" value="P-loop_NTPase"/>
</dbReference>
<sequence>MIFNIKGLTKRYNRVILDQAALSMESGNVYCLLGRNGAGKTTLMKILSGTVPYEEGQIYTSNDHSQKTQVYYVPEHPIFLEYLTGYEHLDMHAKINGYKLKKAELDNFVEQMGIASFCNDFIFQYSHGMKHQLTLAMAFLITPPVLLLDEPLVSLDPINIYDMKQRLIDYARKDHIVLVSTHMIPIAQQIGDHILVLSNGKITQVKNDFSEKDLEQFVLNLLSAFPQQNTD</sequence>
<dbReference type="AlphaFoldDB" id="A0A1V0UTG9"/>
<protein>
    <recommendedName>
        <fullName evidence="4">ABC transporter domain-containing protein</fullName>
    </recommendedName>
</protein>
<evidence type="ECO:0000313" key="6">
    <source>
        <dbReference type="Proteomes" id="UP000192727"/>
    </source>
</evidence>
<organism evidence="5 6">
    <name type="scientific">Paenibacillus larvae subsp. pulvifaciens</name>
    <dbReference type="NCBI Taxonomy" id="1477"/>
    <lineage>
        <taxon>Bacteria</taxon>
        <taxon>Bacillati</taxon>
        <taxon>Bacillota</taxon>
        <taxon>Bacilli</taxon>
        <taxon>Bacillales</taxon>
        <taxon>Paenibacillaceae</taxon>
        <taxon>Paenibacillus</taxon>
    </lineage>
</organism>
<dbReference type="Pfam" id="PF00005">
    <property type="entry name" value="ABC_tran"/>
    <property type="match status" value="1"/>
</dbReference>
<dbReference type="InterPro" id="IPR003593">
    <property type="entry name" value="AAA+_ATPase"/>
</dbReference>
<dbReference type="Gene3D" id="3.40.50.300">
    <property type="entry name" value="P-loop containing nucleotide triphosphate hydrolases"/>
    <property type="match status" value="1"/>
</dbReference>
<reference evidence="5 6" key="1">
    <citation type="submission" date="2017-03" db="EMBL/GenBank/DDBJ databases">
        <title>Paenibacillus larvae genome sequencing.</title>
        <authorList>
            <person name="Dingman D.W."/>
        </authorList>
    </citation>
    <scope>NUCLEOTIDE SEQUENCE [LARGE SCALE GENOMIC DNA]</scope>
    <source>
        <strain evidence="5 6">SAG 10367</strain>
    </source>
</reference>
<evidence type="ECO:0000259" key="4">
    <source>
        <dbReference type="PROSITE" id="PS50893"/>
    </source>
</evidence>